<evidence type="ECO:0000259" key="2">
    <source>
        <dbReference type="Pfam" id="PF13976"/>
    </source>
</evidence>
<gene>
    <name evidence="3" type="ORF">Tci_637328</name>
</gene>
<feature type="region of interest" description="Disordered" evidence="1">
    <location>
        <begin position="52"/>
        <end position="90"/>
    </location>
</feature>
<feature type="non-terminal residue" evidence="3">
    <location>
        <position position="301"/>
    </location>
</feature>
<dbReference type="AlphaFoldDB" id="A0A699K0V7"/>
<feature type="region of interest" description="Disordered" evidence="1">
    <location>
        <begin position="135"/>
        <end position="161"/>
    </location>
</feature>
<dbReference type="EMBL" id="BKCJ010462603">
    <property type="protein sequence ID" value="GFA65356.1"/>
    <property type="molecule type" value="Genomic_DNA"/>
</dbReference>
<feature type="compositionally biased region" description="Polar residues" evidence="1">
    <location>
        <begin position="144"/>
        <end position="156"/>
    </location>
</feature>
<comment type="caution">
    <text evidence="3">The sequence shown here is derived from an EMBL/GenBank/DDBJ whole genome shotgun (WGS) entry which is preliminary data.</text>
</comment>
<reference evidence="3" key="1">
    <citation type="journal article" date="2019" name="Sci. Rep.">
        <title>Draft genome of Tanacetum cinerariifolium, the natural source of mosquito coil.</title>
        <authorList>
            <person name="Yamashiro T."/>
            <person name="Shiraishi A."/>
            <person name="Satake H."/>
            <person name="Nakayama K."/>
        </authorList>
    </citation>
    <scope>NUCLEOTIDE SEQUENCE</scope>
</reference>
<name>A0A699K0V7_TANCI</name>
<evidence type="ECO:0000313" key="3">
    <source>
        <dbReference type="EMBL" id="GFA65356.1"/>
    </source>
</evidence>
<protein>
    <recommendedName>
        <fullName evidence="2">GAG-pre-integrase domain-containing protein</fullName>
    </recommendedName>
</protein>
<evidence type="ECO:0000256" key="1">
    <source>
        <dbReference type="SAM" id="MobiDB-lite"/>
    </source>
</evidence>
<proteinExistence type="predicted"/>
<feature type="domain" description="GAG-pre-integrase" evidence="2">
    <location>
        <begin position="233"/>
        <end position="285"/>
    </location>
</feature>
<sequence length="301" mass="33711">MILEVDQLNEDPSSSGQKDLVFIKSLADDTKVSILGIERPWLSEAEGLILPNHDTGRILPTESQRNTTDPLVDANDSSATECDSTNESSVYSIPLPPLKKLDGAKPISRPKTIKLILRLKSTFKAKTLKGVTINKPSAAPAKGNKNSSASKVNSTPAGKLKSMKIKDDPPLAICDIRKPIWYLDSGCSRHITGVKSYLHKYVEQPRPKFNEKRETIFISNKEVVMIALRVRDVYVLDMTSSAQESCFFAKASKNLNWIWHKRLTRLNFKTINKLAKQNLVIGLPSLVYSKDKPWKKLKKKL</sequence>
<dbReference type="Pfam" id="PF13976">
    <property type="entry name" value="gag_pre-integrs"/>
    <property type="match status" value="1"/>
</dbReference>
<feature type="compositionally biased region" description="Polar residues" evidence="1">
    <location>
        <begin position="61"/>
        <end position="90"/>
    </location>
</feature>
<dbReference type="InterPro" id="IPR025724">
    <property type="entry name" value="GAG-pre-integrase_dom"/>
</dbReference>
<accession>A0A699K0V7</accession>
<organism evidence="3">
    <name type="scientific">Tanacetum cinerariifolium</name>
    <name type="common">Dalmatian daisy</name>
    <name type="synonym">Chrysanthemum cinerariifolium</name>
    <dbReference type="NCBI Taxonomy" id="118510"/>
    <lineage>
        <taxon>Eukaryota</taxon>
        <taxon>Viridiplantae</taxon>
        <taxon>Streptophyta</taxon>
        <taxon>Embryophyta</taxon>
        <taxon>Tracheophyta</taxon>
        <taxon>Spermatophyta</taxon>
        <taxon>Magnoliopsida</taxon>
        <taxon>eudicotyledons</taxon>
        <taxon>Gunneridae</taxon>
        <taxon>Pentapetalae</taxon>
        <taxon>asterids</taxon>
        <taxon>campanulids</taxon>
        <taxon>Asterales</taxon>
        <taxon>Asteraceae</taxon>
        <taxon>Asteroideae</taxon>
        <taxon>Anthemideae</taxon>
        <taxon>Anthemidinae</taxon>
        <taxon>Tanacetum</taxon>
    </lineage>
</organism>